<organism evidence="6 7">
    <name type="scientific">Penicillium cinerascens</name>
    <dbReference type="NCBI Taxonomy" id="70096"/>
    <lineage>
        <taxon>Eukaryota</taxon>
        <taxon>Fungi</taxon>
        <taxon>Dikarya</taxon>
        <taxon>Ascomycota</taxon>
        <taxon>Pezizomycotina</taxon>
        <taxon>Eurotiomycetes</taxon>
        <taxon>Eurotiomycetidae</taxon>
        <taxon>Eurotiales</taxon>
        <taxon>Aspergillaceae</taxon>
        <taxon>Penicillium</taxon>
    </lineage>
</organism>
<dbReference type="OrthoDB" id="5226580at2759"/>
<evidence type="ECO:0000313" key="7">
    <source>
        <dbReference type="Proteomes" id="UP001150904"/>
    </source>
</evidence>
<evidence type="ECO:0000256" key="4">
    <source>
        <dbReference type="ARBA" id="ARBA00023163"/>
    </source>
</evidence>
<dbReference type="EMBL" id="JAPQKR010000005">
    <property type="protein sequence ID" value="KAJ5216410.1"/>
    <property type="molecule type" value="Genomic_DNA"/>
</dbReference>
<comment type="subcellular location">
    <subcellularLocation>
        <location evidence="1">Nucleus</location>
    </subcellularLocation>
</comment>
<reference evidence="6" key="1">
    <citation type="submission" date="2022-12" db="EMBL/GenBank/DDBJ databases">
        <authorList>
            <person name="Petersen C."/>
        </authorList>
    </citation>
    <scope>NUCLEOTIDE SEQUENCE</scope>
    <source>
        <strain evidence="6">IBT 15544</strain>
    </source>
</reference>
<protein>
    <recommendedName>
        <fullName evidence="8">Transcription factor domain-containing protein</fullName>
    </recommendedName>
</protein>
<dbReference type="GO" id="GO:0000981">
    <property type="term" value="F:DNA-binding transcription factor activity, RNA polymerase II-specific"/>
    <property type="evidence" value="ECO:0007669"/>
    <property type="project" value="TreeGrafter"/>
</dbReference>
<reference evidence="6" key="2">
    <citation type="journal article" date="2023" name="IMA Fungus">
        <title>Comparative genomic study of the Penicillium genus elucidates a diverse pangenome and 15 lateral gene transfer events.</title>
        <authorList>
            <person name="Petersen C."/>
            <person name="Sorensen T."/>
            <person name="Nielsen M.R."/>
            <person name="Sondergaard T.E."/>
            <person name="Sorensen J.L."/>
            <person name="Fitzpatrick D.A."/>
            <person name="Frisvad J.C."/>
            <person name="Nielsen K.L."/>
        </authorList>
    </citation>
    <scope>NUCLEOTIDE SEQUENCE</scope>
    <source>
        <strain evidence="6">IBT 15544</strain>
    </source>
</reference>
<evidence type="ECO:0000256" key="1">
    <source>
        <dbReference type="ARBA" id="ARBA00004123"/>
    </source>
</evidence>
<accession>A0A9W9TCA9</accession>
<sequence>MSEGSPGDVPTNAPASAPGLRKDVIDQGLLTIHAADTLLKEYRATLAPYCPFVMMPPQMTAEKLRREKPFLFLAILTAALCDNMPLQRKLETEVKKAMSECLIFDGQVSFEVLQGILVHLAWSQYHSRPRRFSQYLHLAISIIIDLQLDRAPEYRFWKHIVSFDGENDKNSVSWGREEQRAVIGCFYFSSTISQILQKRCSFPYSPYIESLGMLLATEPEYSSDRYLVHIVQLQKISERIVLFSTPVVPEIHDPNLGIEHYYQELKTELALYRANLPFPLTENHVLFMQFYAVELYLCQITLFDHRPAPQEQRHGSGFQIEALRMGLTAAKTLLDFYICLPLRCDLAFNNATWVQLGFAVTFACKLVITAMERSVHPHTADLCCALDISNLLSRCILRIQTLITSDMDASGDRDVFYHFEKRLKRIQWWFENRALSRRKNEPSQLGTQLAEGMTPSSGGANLYLDASQPPLDGFDAQFQWPGLFPDASIDDIFVDWVSQTTASLEQQRLG</sequence>
<gene>
    <name evidence="6" type="ORF">N7498_002817</name>
</gene>
<name>A0A9W9TCA9_9EURO</name>
<keyword evidence="3" id="KW-0238">DNA-binding</keyword>
<evidence type="ECO:0000256" key="5">
    <source>
        <dbReference type="ARBA" id="ARBA00023242"/>
    </source>
</evidence>
<evidence type="ECO:0000256" key="2">
    <source>
        <dbReference type="ARBA" id="ARBA00023015"/>
    </source>
</evidence>
<dbReference type="InterPro" id="IPR051089">
    <property type="entry name" value="prtT"/>
</dbReference>
<evidence type="ECO:0000256" key="3">
    <source>
        <dbReference type="ARBA" id="ARBA00023125"/>
    </source>
</evidence>
<dbReference type="AlphaFoldDB" id="A0A9W9TCA9"/>
<dbReference type="GO" id="GO:0000976">
    <property type="term" value="F:transcription cis-regulatory region binding"/>
    <property type="evidence" value="ECO:0007669"/>
    <property type="project" value="TreeGrafter"/>
</dbReference>
<keyword evidence="5" id="KW-0539">Nucleus</keyword>
<keyword evidence="4" id="KW-0804">Transcription</keyword>
<dbReference type="Proteomes" id="UP001150904">
    <property type="component" value="Unassembled WGS sequence"/>
</dbReference>
<dbReference type="PANTHER" id="PTHR31845">
    <property type="entry name" value="FINGER DOMAIN PROTEIN, PUTATIVE-RELATED"/>
    <property type="match status" value="1"/>
</dbReference>
<evidence type="ECO:0000313" key="6">
    <source>
        <dbReference type="EMBL" id="KAJ5216410.1"/>
    </source>
</evidence>
<evidence type="ECO:0008006" key="8">
    <source>
        <dbReference type="Google" id="ProtNLM"/>
    </source>
</evidence>
<keyword evidence="7" id="KW-1185">Reference proteome</keyword>
<dbReference type="CDD" id="cd12148">
    <property type="entry name" value="fungal_TF_MHR"/>
    <property type="match status" value="1"/>
</dbReference>
<dbReference type="GeneID" id="83177180"/>
<dbReference type="PANTHER" id="PTHR31845:SF37">
    <property type="entry name" value="TRANSCRIPTION FACTOR DOMAIN-CONTAINING PROTEIN"/>
    <property type="match status" value="1"/>
</dbReference>
<dbReference type="GO" id="GO:0005634">
    <property type="term" value="C:nucleus"/>
    <property type="evidence" value="ECO:0007669"/>
    <property type="project" value="UniProtKB-SubCell"/>
</dbReference>
<keyword evidence="2" id="KW-0805">Transcription regulation</keyword>
<proteinExistence type="predicted"/>
<comment type="caution">
    <text evidence="6">The sequence shown here is derived from an EMBL/GenBank/DDBJ whole genome shotgun (WGS) entry which is preliminary data.</text>
</comment>
<dbReference type="RefSeq" id="XP_058312223.1">
    <property type="nucleotide sequence ID" value="XM_058449879.1"/>
</dbReference>